<evidence type="ECO:0000313" key="3">
    <source>
        <dbReference type="Proteomes" id="UP000199051"/>
    </source>
</evidence>
<dbReference type="Proteomes" id="UP000199051">
    <property type="component" value="Unassembled WGS sequence"/>
</dbReference>
<proteinExistence type="predicted"/>
<dbReference type="RefSeq" id="WP_092784473.1">
    <property type="nucleotide sequence ID" value="NZ_FOGI01000012.1"/>
</dbReference>
<protein>
    <submittedName>
        <fullName evidence="2">Uncharacterized protein</fullName>
    </submittedName>
</protein>
<evidence type="ECO:0000313" key="2">
    <source>
        <dbReference type="EMBL" id="SES40762.1"/>
    </source>
</evidence>
<dbReference type="STRING" id="155974.SAMN04487818_112242"/>
<organism evidence="2 3">
    <name type="scientific">Actinokineospora terrae</name>
    <dbReference type="NCBI Taxonomy" id="155974"/>
    <lineage>
        <taxon>Bacteria</taxon>
        <taxon>Bacillati</taxon>
        <taxon>Actinomycetota</taxon>
        <taxon>Actinomycetes</taxon>
        <taxon>Pseudonocardiales</taxon>
        <taxon>Pseudonocardiaceae</taxon>
        <taxon>Actinokineospora</taxon>
    </lineage>
</organism>
<dbReference type="EMBL" id="FOGI01000012">
    <property type="protein sequence ID" value="SES40762.1"/>
    <property type="molecule type" value="Genomic_DNA"/>
</dbReference>
<evidence type="ECO:0000256" key="1">
    <source>
        <dbReference type="SAM" id="MobiDB-lite"/>
    </source>
</evidence>
<gene>
    <name evidence="2" type="ORF">SAMN04487818_112242</name>
</gene>
<feature type="region of interest" description="Disordered" evidence="1">
    <location>
        <begin position="34"/>
        <end position="56"/>
    </location>
</feature>
<dbReference type="AlphaFoldDB" id="A0A1H9X3J9"/>
<keyword evidence="3" id="KW-1185">Reference proteome</keyword>
<sequence>MTWGGPNPIGGVPEFTAEGRTFITGVVGAAAPGCSRRAQDHRHPPAHLDPPAAIPPQSSVGDYLVVERLSGQVVELGTDARSFDPGLPDRKQRWTVIATNRGS</sequence>
<name>A0A1H9X3J9_9PSEU</name>
<reference evidence="3" key="1">
    <citation type="submission" date="2016-10" db="EMBL/GenBank/DDBJ databases">
        <authorList>
            <person name="Varghese N."/>
            <person name="Submissions S."/>
        </authorList>
    </citation>
    <scope>NUCLEOTIDE SEQUENCE [LARGE SCALE GENOMIC DNA]</scope>
    <source>
        <strain evidence="3">DSM 44260</strain>
    </source>
</reference>
<accession>A0A1H9X3J9</accession>